<sequence length="424" mass="47840">MLDFLPDKIMTGEKSPVSVSDSDSPGPTDPGDRIVSLDALRGFALLGILVINVWLFAMPSAVDKNPVVFGDLTGANYAAWFVSHVFFEVKFMTLFTVLFGAGIVLFTESKERKEQPALKLHYRRTILLLLIGLGHAYLLWYGDILVAYALCALLAVLARNWLPRTLAAVGLALLVVPSLLYVWLGTFAHEIPAEFLTAWQPTDEMIRAEIDAYRGGWIDQMEYRVPTALSFQTVGFAFYTFWRVTGVMLLGMALFKMGILSNERSKRFYRWLLVGGAVFGLALILVGVWYRGYHDWAFVESVFFARQFNYWGSLLLAGAYIAGIMLWCRHRADGVVTGALAAVGRTAFSNYLLQTVLATFIFYGHGLGLFGTLSRIELLGVVVLIWMIQVPLSVLWLRHFRFGPIEWIWRTLTYGERQPLFDRE</sequence>
<proteinExistence type="predicted"/>
<keyword evidence="1" id="KW-0812">Transmembrane</keyword>
<dbReference type="InterPro" id="IPR007349">
    <property type="entry name" value="DUF418"/>
</dbReference>
<feature type="transmembrane region" description="Helical" evidence="1">
    <location>
        <begin position="271"/>
        <end position="290"/>
    </location>
</feature>
<evidence type="ECO:0000313" key="3">
    <source>
        <dbReference type="EMBL" id="TYT63252.1"/>
    </source>
</evidence>
<comment type="caution">
    <text evidence="3">The sequence shown here is derived from an EMBL/GenBank/DDBJ whole genome shotgun (WGS) entry which is preliminary data.</text>
</comment>
<dbReference type="PANTHER" id="PTHR30590">
    <property type="entry name" value="INNER MEMBRANE PROTEIN"/>
    <property type="match status" value="1"/>
</dbReference>
<feature type="transmembrane region" description="Helical" evidence="1">
    <location>
        <begin position="310"/>
        <end position="328"/>
    </location>
</feature>
<dbReference type="EMBL" id="VTAW01000003">
    <property type="protein sequence ID" value="TYT63252.1"/>
    <property type="molecule type" value="Genomic_DNA"/>
</dbReference>
<dbReference type="PANTHER" id="PTHR30590:SF2">
    <property type="entry name" value="INNER MEMBRANE PROTEIN"/>
    <property type="match status" value="1"/>
</dbReference>
<evidence type="ECO:0000256" key="1">
    <source>
        <dbReference type="SAM" id="Phobius"/>
    </source>
</evidence>
<organism evidence="3 4">
    <name type="scientific">Natrialba swarupiae</name>
    <dbReference type="NCBI Taxonomy" id="2448032"/>
    <lineage>
        <taxon>Archaea</taxon>
        <taxon>Methanobacteriati</taxon>
        <taxon>Methanobacteriota</taxon>
        <taxon>Stenosarchaea group</taxon>
        <taxon>Halobacteria</taxon>
        <taxon>Halobacteriales</taxon>
        <taxon>Natrialbaceae</taxon>
        <taxon>Natrialba</taxon>
    </lineage>
</organism>
<name>A0A5D5ATP8_9EURY</name>
<keyword evidence="1" id="KW-1133">Transmembrane helix</keyword>
<dbReference type="AlphaFoldDB" id="A0A5D5ATP8"/>
<feature type="transmembrane region" description="Helical" evidence="1">
    <location>
        <begin position="39"/>
        <end position="57"/>
    </location>
</feature>
<keyword evidence="4" id="KW-1185">Reference proteome</keyword>
<feature type="transmembrane region" description="Helical" evidence="1">
    <location>
        <begin position="169"/>
        <end position="188"/>
    </location>
</feature>
<keyword evidence="1" id="KW-0472">Membrane</keyword>
<dbReference type="Proteomes" id="UP000324104">
    <property type="component" value="Unassembled WGS sequence"/>
</dbReference>
<evidence type="ECO:0000313" key="4">
    <source>
        <dbReference type="Proteomes" id="UP000324104"/>
    </source>
</evidence>
<feature type="domain" description="DUF418" evidence="2">
    <location>
        <begin position="254"/>
        <end position="415"/>
    </location>
</feature>
<feature type="transmembrane region" description="Helical" evidence="1">
    <location>
        <begin position="348"/>
        <end position="366"/>
    </location>
</feature>
<feature type="transmembrane region" description="Helical" evidence="1">
    <location>
        <begin position="236"/>
        <end position="259"/>
    </location>
</feature>
<feature type="transmembrane region" description="Helical" evidence="1">
    <location>
        <begin position="144"/>
        <end position="162"/>
    </location>
</feature>
<dbReference type="InterPro" id="IPR052529">
    <property type="entry name" value="Bact_Transport_Assoc"/>
</dbReference>
<evidence type="ECO:0000259" key="2">
    <source>
        <dbReference type="Pfam" id="PF04235"/>
    </source>
</evidence>
<accession>A0A5D5ATP8</accession>
<dbReference type="Pfam" id="PF04235">
    <property type="entry name" value="DUF418"/>
    <property type="match status" value="1"/>
</dbReference>
<protein>
    <submittedName>
        <fullName evidence="3">DUF418 domain-containing protein</fullName>
    </submittedName>
</protein>
<feature type="transmembrane region" description="Helical" evidence="1">
    <location>
        <begin position="120"/>
        <end position="138"/>
    </location>
</feature>
<gene>
    <name evidence="3" type="ORF">FYC77_04055</name>
</gene>
<reference evidence="3 4" key="1">
    <citation type="submission" date="2019-08" db="EMBL/GenBank/DDBJ databases">
        <title>Archaea genome.</title>
        <authorList>
            <person name="Kajale S."/>
            <person name="Shouche Y."/>
            <person name="Deshpande N."/>
            <person name="Sharma A."/>
        </authorList>
    </citation>
    <scope>NUCLEOTIDE SEQUENCE [LARGE SCALE GENOMIC DNA]</scope>
    <source>
        <strain evidence="3 4">ESP3B_9</strain>
    </source>
</reference>
<feature type="transmembrane region" description="Helical" evidence="1">
    <location>
        <begin position="77"/>
        <end position="108"/>
    </location>
</feature>
<feature type="transmembrane region" description="Helical" evidence="1">
    <location>
        <begin position="378"/>
        <end position="397"/>
    </location>
</feature>